<feature type="region of interest" description="Disordered" evidence="2">
    <location>
        <begin position="1"/>
        <end position="26"/>
    </location>
</feature>
<feature type="compositionally biased region" description="Low complexity" evidence="2">
    <location>
        <begin position="13"/>
        <end position="23"/>
    </location>
</feature>
<dbReference type="Pfam" id="PF06602">
    <property type="entry name" value="Myotub-related"/>
    <property type="match status" value="1"/>
</dbReference>
<dbReference type="GO" id="GO:0005737">
    <property type="term" value="C:cytoplasm"/>
    <property type="evidence" value="ECO:0007669"/>
    <property type="project" value="TreeGrafter"/>
</dbReference>
<evidence type="ECO:0000313" key="5">
    <source>
        <dbReference type="Proteomes" id="UP001174909"/>
    </source>
</evidence>
<protein>
    <submittedName>
        <fullName evidence="4">Myotubularin-related protein 2</fullName>
    </submittedName>
</protein>
<sequence>MSSFTADDGWDRTSQLTSLSQSTDDPYFRTVEGFNVLIEKEWLSFGHKFQQRLGHPLLPHERSPIFLSSWIVYIRLCGSILMPLSSMIHCC</sequence>
<evidence type="ECO:0000256" key="2">
    <source>
        <dbReference type="SAM" id="MobiDB-lite"/>
    </source>
</evidence>
<dbReference type="InterPro" id="IPR029021">
    <property type="entry name" value="Prot-tyrosine_phosphatase-like"/>
</dbReference>
<evidence type="ECO:0000259" key="3">
    <source>
        <dbReference type="PROSITE" id="PS51339"/>
    </source>
</evidence>
<comment type="similarity">
    <text evidence="1">Belongs to the protein-tyrosine phosphatase family. Non-receptor class myotubularin subfamily.</text>
</comment>
<evidence type="ECO:0000256" key="1">
    <source>
        <dbReference type="ARBA" id="ARBA00007471"/>
    </source>
</evidence>
<proteinExistence type="inferred from homology"/>
<dbReference type="InterPro" id="IPR030564">
    <property type="entry name" value="Myotubularin"/>
</dbReference>
<dbReference type="PANTHER" id="PTHR10807:SF128">
    <property type="entry name" value="PHOSPHATIDYLINOSITOL-3,5-BISPHOSPHATE 3-PHOSPHATASE"/>
    <property type="match status" value="1"/>
</dbReference>
<evidence type="ECO:0000313" key="4">
    <source>
        <dbReference type="EMBL" id="CAI8019888.1"/>
    </source>
</evidence>
<dbReference type="SUPFAM" id="SSF52799">
    <property type="entry name" value="(Phosphotyrosine protein) phosphatases II"/>
    <property type="match status" value="1"/>
</dbReference>
<dbReference type="GO" id="GO:0016020">
    <property type="term" value="C:membrane"/>
    <property type="evidence" value="ECO:0007669"/>
    <property type="project" value="TreeGrafter"/>
</dbReference>
<feature type="domain" description="Myotubularin phosphatase" evidence="3">
    <location>
        <begin position="1"/>
        <end position="67"/>
    </location>
</feature>
<organism evidence="4 5">
    <name type="scientific">Geodia barretti</name>
    <name type="common">Barrett's horny sponge</name>
    <dbReference type="NCBI Taxonomy" id="519541"/>
    <lineage>
        <taxon>Eukaryota</taxon>
        <taxon>Metazoa</taxon>
        <taxon>Porifera</taxon>
        <taxon>Demospongiae</taxon>
        <taxon>Heteroscleromorpha</taxon>
        <taxon>Tetractinellida</taxon>
        <taxon>Astrophorina</taxon>
        <taxon>Geodiidae</taxon>
        <taxon>Geodia</taxon>
    </lineage>
</organism>
<dbReference type="PROSITE" id="PS51339">
    <property type="entry name" value="PPASE_MYOTUBULARIN"/>
    <property type="match status" value="1"/>
</dbReference>
<name>A0AA35RY29_GEOBA</name>
<dbReference type="GO" id="GO:0046856">
    <property type="term" value="P:phosphatidylinositol dephosphorylation"/>
    <property type="evidence" value="ECO:0007669"/>
    <property type="project" value="TreeGrafter"/>
</dbReference>
<dbReference type="InterPro" id="IPR010569">
    <property type="entry name" value="Myotubularin-like_Pase_dom"/>
</dbReference>
<accession>A0AA35RY29</accession>
<reference evidence="4" key="1">
    <citation type="submission" date="2023-03" db="EMBL/GenBank/DDBJ databases">
        <authorList>
            <person name="Steffen K."/>
            <person name="Cardenas P."/>
        </authorList>
    </citation>
    <scope>NUCLEOTIDE SEQUENCE</scope>
</reference>
<comment type="caution">
    <text evidence="4">The sequence shown here is derived from an EMBL/GenBank/DDBJ whole genome shotgun (WGS) entry which is preliminary data.</text>
</comment>
<dbReference type="Proteomes" id="UP001174909">
    <property type="component" value="Unassembled WGS sequence"/>
</dbReference>
<keyword evidence="5" id="KW-1185">Reference proteome</keyword>
<dbReference type="AlphaFoldDB" id="A0AA35RY29"/>
<dbReference type="PANTHER" id="PTHR10807">
    <property type="entry name" value="MYOTUBULARIN-RELATED"/>
    <property type="match status" value="1"/>
</dbReference>
<gene>
    <name evidence="4" type="ORF">GBAR_LOCUS11915</name>
</gene>
<dbReference type="GO" id="GO:0004438">
    <property type="term" value="F:phosphatidylinositol-3-phosphate phosphatase activity"/>
    <property type="evidence" value="ECO:0007669"/>
    <property type="project" value="TreeGrafter"/>
</dbReference>
<dbReference type="EMBL" id="CASHTH010001783">
    <property type="protein sequence ID" value="CAI8019888.1"/>
    <property type="molecule type" value="Genomic_DNA"/>
</dbReference>